<feature type="compositionally biased region" description="Low complexity" evidence="1">
    <location>
        <begin position="128"/>
        <end position="137"/>
    </location>
</feature>
<protein>
    <submittedName>
        <fullName evidence="2">Uncharacterized protein</fullName>
    </submittedName>
</protein>
<evidence type="ECO:0000313" key="3">
    <source>
        <dbReference type="Proteomes" id="UP000764110"/>
    </source>
</evidence>
<proteinExistence type="predicted"/>
<feature type="compositionally biased region" description="Basic and acidic residues" evidence="1">
    <location>
        <begin position="1"/>
        <end position="18"/>
    </location>
</feature>
<name>A0A9P8S4N5_9HYPO</name>
<dbReference type="AlphaFoldDB" id="A0A9P8S4N5"/>
<organism evidence="2 3">
    <name type="scientific">Metarhizium humberi</name>
    <dbReference type="NCBI Taxonomy" id="2596975"/>
    <lineage>
        <taxon>Eukaryota</taxon>
        <taxon>Fungi</taxon>
        <taxon>Dikarya</taxon>
        <taxon>Ascomycota</taxon>
        <taxon>Pezizomycotina</taxon>
        <taxon>Sordariomycetes</taxon>
        <taxon>Hypocreomycetidae</taxon>
        <taxon>Hypocreales</taxon>
        <taxon>Clavicipitaceae</taxon>
        <taxon>Metarhizium</taxon>
    </lineage>
</organism>
<comment type="caution">
    <text evidence="2">The sequence shown here is derived from an EMBL/GenBank/DDBJ whole genome shotgun (WGS) entry which is preliminary data.</text>
</comment>
<feature type="compositionally biased region" description="Polar residues" evidence="1">
    <location>
        <begin position="92"/>
        <end position="107"/>
    </location>
</feature>
<accession>A0A9P8S4N5</accession>
<sequence length="316" mass="34961">MPSRDTPRSENGEEERRISPTPRPATSTHLVPPTQSNEADTSQPSATSHEEVVEPLASPARASSTSPSYNANLVDTGRPMDSSSPPPMVDQSGISEFASPTISQGSQNEEEHLVQTEDGSDKQEATRPSSPDPSLSPADNRSETDATDYEEGDRLRDNLYKVLELELPQSLLDGIIDGLASLHAIKNVDERGRQLWVYDETVQIRRYTDLLLEMDSSIDDIIRDRGLQVCPIEKGPRVVRTGDGPEDFHVASPDRIAIVTPMTHTKTRIYLAGVGEPSTGGKFVDASKHDHLVIYPNTRFRVEVPYYMMIRTVRKV</sequence>
<dbReference type="Proteomes" id="UP000764110">
    <property type="component" value="Unassembled WGS sequence"/>
</dbReference>
<feature type="region of interest" description="Disordered" evidence="1">
    <location>
        <begin position="1"/>
        <end position="152"/>
    </location>
</feature>
<dbReference type="EMBL" id="JACEFI010000021">
    <property type="protein sequence ID" value="KAH0593434.1"/>
    <property type="molecule type" value="Genomic_DNA"/>
</dbReference>
<reference evidence="2 3" key="1">
    <citation type="submission" date="2020-07" db="EMBL/GenBank/DDBJ databases">
        <title>Metarhizium humberi genome.</title>
        <authorList>
            <person name="Lysoe E."/>
        </authorList>
    </citation>
    <scope>NUCLEOTIDE SEQUENCE [LARGE SCALE GENOMIC DNA]</scope>
    <source>
        <strain evidence="2 3">ESALQ1638</strain>
    </source>
</reference>
<gene>
    <name evidence="2" type="ORF">MHUMG1_08891</name>
</gene>
<keyword evidence="3" id="KW-1185">Reference proteome</keyword>
<feature type="compositionally biased region" description="Polar residues" evidence="1">
    <location>
        <begin position="24"/>
        <end position="47"/>
    </location>
</feature>
<evidence type="ECO:0000313" key="2">
    <source>
        <dbReference type="EMBL" id="KAH0593434.1"/>
    </source>
</evidence>
<feature type="compositionally biased region" description="Low complexity" evidence="1">
    <location>
        <begin position="55"/>
        <end position="68"/>
    </location>
</feature>
<feature type="compositionally biased region" description="Basic and acidic residues" evidence="1">
    <location>
        <begin position="109"/>
        <end position="125"/>
    </location>
</feature>
<evidence type="ECO:0000256" key="1">
    <source>
        <dbReference type="SAM" id="MobiDB-lite"/>
    </source>
</evidence>